<dbReference type="GO" id="GO:0000407">
    <property type="term" value="C:phagophore assembly site"/>
    <property type="evidence" value="ECO:0007669"/>
    <property type="project" value="TreeGrafter"/>
</dbReference>
<feature type="region of interest" description="Disordered" evidence="4">
    <location>
        <begin position="266"/>
        <end position="296"/>
    </location>
</feature>
<evidence type="ECO:0000313" key="6">
    <source>
        <dbReference type="EMBL" id="OAX37588.1"/>
    </source>
</evidence>
<reference evidence="6 7" key="1">
    <citation type="submission" date="2016-06" db="EMBL/GenBank/DDBJ databases">
        <title>Comparative genomics of the ectomycorrhizal sister species Rhizopogon vinicolor and Rhizopogon vesiculosus (Basidiomycota: Boletales) reveals a divergence of the mating type B locus.</title>
        <authorList>
            <consortium name="DOE Joint Genome Institute"/>
            <person name="Mujic A.B."/>
            <person name="Kuo A."/>
            <person name="Tritt A."/>
            <person name="Lipzen A."/>
            <person name="Chen C."/>
            <person name="Johnson J."/>
            <person name="Sharma A."/>
            <person name="Barry K."/>
            <person name="Grigoriev I.V."/>
            <person name="Spatafora J.W."/>
        </authorList>
    </citation>
    <scope>NUCLEOTIDE SEQUENCE [LARGE SCALE GENOMIC DNA]</scope>
    <source>
        <strain evidence="6 7">AM-OR11-026</strain>
    </source>
</reference>
<dbReference type="InterPro" id="IPR040182">
    <property type="entry name" value="ATG13"/>
</dbReference>
<feature type="domain" description="Autophagy-related protein 13 N-terminal" evidence="5">
    <location>
        <begin position="13"/>
        <end position="239"/>
    </location>
</feature>
<feature type="compositionally biased region" description="Basic and acidic residues" evidence="4">
    <location>
        <begin position="581"/>
        <end position="596"/>
    </location>
</feature>
<dbReference type="PANTHER" id="PTHR13430:SF4">
    <property type="entry name" value="AUTOPHAGY-RELATED PROTEIN 13"/>
    <property type="match status" value="1"/>
</dbReference>
<feature type="compositionally biased region" description="Low complexity" evidence="4">
    <location>
        <begin position="620"/>
        <end position="630"/>
    </location>
</feature>
<dbReference type="GO" id="GO:0034497">
    <property type="term" value="P:protein localization to phagophore assembly site"/>
    <property type="evidence" value="ECO:0007669"/>
    <property type="project" value="TreeGrafter"/>
</dbReference>
<dbReference type="GO" id="GO:0000423">
    <property type="term" value="P:mitophagy"/>
    <property type="evidence" value="ECO:0007669"/>
    <property type="project" value="TreeGrafter"/>
</dbReference>
<feature type="compositionally biased region" description="Polar residues" evidence="4">
    <location>
        <begin position="431"/>
        <end position="449"/>
    </location>
</feature>
<dbReference type="Gene3D" id="3.30.900.10">
    <property type="entry name" value="HORMA domain"/>
    <property type="match status" value="1"/>
</dbReference>
<dbReference type="Proteomes" id="UP000092154">
    <property type="component" value="Unassembled WGS sequence"/>
</dbReference>
<evidence type="ECO:0000256" key="1">
    <source>
        <dbReference type="ARBA" id="ARBA00005246"/>
    </source>
</evidence>
<proteinExistence type="inferred from homology"/>
<dbReference type="STRING" id="1314800.A0A1B7MYA3"/>
<feature type="compositionally biased region" description="Basic and acidic residues" evidence="4">
    <location>
        <begin position="634"/>
        <end position="644"/>
    </location>
</feature>
<evidence type="ECO:0000313" key="7">
    <source>
        <dbReference type="Proteomes" id="UP000092154"/>
    </source>
</evidence>
<dbReference type="InterPro" id="IPR036570">
    <property type="entry name" value="HORMA_dom_sf"/>
</dbReference>
<keyword evidence="2 3" id="KW-0072">Autophagy</keyword>
<gene>
    <name evidence="6" type="ORF">K503DRAFT_771333</name>
</gene>
<dbReference type="OrthoDB" id="70161at2759"/>
<feature type="compositionally biased region" description="Low complexity" evidence="4">
    <location>
        <begin position="406"/>
        <end position="429"/>
    </location>
</feature>
<dbReference type="InterPro" id="IPR018731">
    <property type="entry name" value="Atg13_N"/>
</dbReference>
<evidence type="ECO:0000259" key="5">
    <source>
        <dbReference type="Pfam" id="PF10033"/>
    </source>
</evidence>
<feature type="compositionally biased region" description="Gly residues" evidence="4">
    <location>
        <begin position="494"/>
        <end position="505"/>
    </location>
</feature>
<evidence type="ECO:0000256" key="2">
    <source>
        <dbReference type="ARBA" id="ARBA00023006"/>
    </source>
</evidence>
<sequence length="698" mass="74366">MSNDIQKADQIAHRFYTKLSLVVSNARATSSDPRSQQRVDKWFNLETPDSELFKDHLRMYRAVSTTPAPPPLELQVLLSVPDLTNNQVLVHLAPDSSRLRIDPTPRHILLENWLLNFTPSSPEAPGDSDADSVAPSTIYKHGIPLFRSIYSLLRILPSWKLYKKLRRRTSNAYRNGNLSIHLRVKGLDDGVSATDILDFGKPPAANAAPLQHETHLFPAIPHPMGTLALSIAYLSSPNFQLDELESLLSSRFLSLDEGPEFTPTLAKNHQRESLQGLPGSLPSRASLKSPPSSIADRFVLPTHSHSRTNSMPTSQQRLGALPISRTSTGAGINTGSTSALSIASSRQDSSAAWSKEETGPFSGVSAAARARRESMGRSSSADLPSAPSPLPIRKPNINPVHPFKTSTLSSGSPSLHSPSPSLRQPSPLSAGNPSLPSRPMQTSPNSSRVPPSFGIGSKQSPSSIEGRSEGEDTSPKIPPRKRYSSSFGHRYVAAGGGGGSVGSAGSGERAESASFLGAPTDDDEISIFVQEIDARKPLNLQRQPPAPASTSTSTSAQEGPPTEPSSHTTDSMGSAGPILTREAEVDERLRHMHEMFRASLEGLGGGRRKGSSTSMGGGSSASAGGSARSSFIHGRGEGVGRAEEGTEIGTGIGSRGETSRLPLGRVRRMSANDVASSGGSAEVMGRMELDEEPRRRGR</sequence>
<dbReference type="GO" id="GO:0034727">
    <property type="term" value="P:piecemeal microautophagy of the nucleus"/>
    <property type="evidence" value="ECO:0007669"/>
    <property type="project" value="TreeGrafter"/>
</dbReference>
<dbReference type="GO" id="GO:1990316">
    <property type="term" value="C:Atg1/ULK1 kinase complex"/>
    <property type="evidence" value="ECO:0007669"/>
    <property type="project" value="InterPro"/>
</dbReference>
<dbReference type="PANTHER" id="PTHR13430">
    <property type="match status" value="1"/>
</dbReference>
<dbReference type="EMBL" id="KV448342">
    <property type="protein sequence ID" value="OAX37588.1"/>
    <property type="molecule type" value="Genomic_DNA"/>
</dbReference>
<protein>
    <recommendedName>
        <fullName evidence="3">Autophagy-related protein 13</fullName>
    </recommendedName>
</protein>
<evidence type="ECO:0000256" key="3">
    <source>
        <dbReference type="RuleBase" id="RU361214"/>
    </source>
</evidence>
<accession>A0A1B7MYA3</accession>
<organism evidence="6 7">
    <name type="scientific">Rhizopogon vinicolor AM-OR11-026</name>
    <dbReference type="NCBI Taxonomy" id="1314800"/>
    <lineage>
        <taxon>Eukaryota</taxon>
        <taxon>Fungi</taxon>
        <taxon>Dikarya</taxon>
        <taxon>Basidiomycota</taxon>
        <taxon>Agaricomycotina</taxon>
        <taxon>Agaricomycetes</taxon>
        <taxon>Agaricomycetidae</taxon>
        <taxon>Boletales</taxon>
        <taxon>Suillineae</taxon>
        <taxon>Rhizopogonaceae</taxon>
        <taxon>Rhizopogon</taxon>
    </lineage>
</organism>
<feature type="compositionally biased region" description="Basic and acidic residues" evidence="4">
    <location>
        <begin position="685"/>
        <end position="698"/>
    </location>
</feature>
<evidence type="ECO:0000256" key="4">
    <source>
        <dbReference type="SAM" id="MobiDB-lite"/>
    </source>
</evidence>
<feature type="region of interest" description="Disordered" evidence="4">
    <location>
        <begin position="351"/>
        <end position="698"/>
    </location>
</feature>
<dbReference type="InParanoid" id="A0A1B7MYA3"/>
<keyword evidence="7" id="KW-1185">Reference proteome</keyword>
<dbReference type="Pfam" id="PF10033">
    <property type="entry name" value="ATG13"/>
    <property type="match status" value="1"/>
</dbReference>
<dbReference type="GO" id="GO:0005829">
    <property type="term" value="C:cytosol"/>
    <property type="evidence" value="ECO:0007669"/>
    <property type="project" value="TreeGrafter"/>
</dbReference>
<comment type="similarity">
    <text evidence="1 3">Belongs to the ATG13 family. Fungi subfamily.</text>
</comment>
<dbReference type="AlphaFoldDB" id="A0A1B7MYA3"/>
<name>A0A1B7MYA3_9AGAM</name>